<evidence type="ECO:0000313" key="3">
    <source>
        <dbReference type="EMBL" id="MCS5719226.1"/>
    </source>
</evidence>
<evidence type="ECO:0000256" key="1">
    <source>
        <dbReference type="SAM" id="SignalP"/>
    </source>
</evidence>
<feature type="domain" description="DUF306" evidence="2">
    <location>
        <begin position="59"/>
        <end position="146"/>
    </location>
</feature>
<evidence type="ECO:0000313" key="4">
    <source>
        <dbReference type="Proteomes" id="UP001165584"/>
    </source>
</evidence>
<dbReference type="PROSITE" id="PS51257">
    <property type="entry name" value="PROKAR_LIPOPROTEIN"/>
    <property type="match status" value="1"/>
</dbReference>
<dbReference type="Pfam" id="PF03724">
    <property type="entry name" value="META"/>
    <property type="match status" value="2"/>
</dbReference>
<organism evidence="3 4">
    <name type="scientific">Herbiconiux aconitum</name>
    <dbReference type="NCBI Taxonomy" id="2970913"/>
    <lineage>
        <taxon>Bacteria</taxon>
        <taxon>Bacillati</taxon>
        <taxon>Actinomycetota</taxon>
        <taxon>Actinomycetes</taxon>
        <taxon>Micrococcales</taxon>
        <taxon>Microbacteriaceae</taxon>
        <taxon>Herbiconiux</taxon>
    </lineage>
</organism>
<gene>
    <name evidence="3" type="ORF">N1027_13895</name>
</gene>
<dbReference type="InterPro" id="IPR005184">
    <property type="entry name" value="DUF306_Meta_HslJ"/>
</dbReference>
<accession>A0ABT2GSV3</accession>
<dbReference type="Proteomes" id="UP001165584">
    <property type="component" value="Unassembled WGS sequence"/>
</dbReference>
<protein>
    <submittedName>
        <fullName evidence="3">META domain-containing protein</fullName>
    </submittedName>
</protein>
<feature type="domain" description="DUF306" evidence="2">
    <location>
        <begin position="170"/>
        <end position="243"/>
    </location>
</feature>
<comment type="caution">
    <text evidence="3">The sequence shown here is derived from an EMBL/GenBank/DDBJ whole genome shotgun (WGS) entry which is preliminary data.</text>
</comment>
<sequence length="254" mass="24964">MKLHAVTTLGLAALGLAAVMSLGACASGASSPASSPASTNGAGEADPATEADLVGAWVTSESYGSPNTPFLDFADDGTWTGSDGCNGVQGEWAVAADGSLTVSAGPSTLIACDGAALPAMLSSAAVAFIDGDSLVLADAEEEALVTLVRAPDGMVPGAGGVIGTWTADAPDGVDVFLTFTDGKVTGKDGCNNLMGSWSAGEGSSVVLSGLASTMMYCEGVDTWLSKAVGLTLDGRTAVVLDDTGTMIGTLTKQG</sequence>
<keyword evidence="4" id="KW-1185">Reference proteome</keyword>
<evidence type="ECO:0000259" key="2">
    <source>
        <dbReference type="Pfam" id="PF03724"/>
    </source>
</evidence>
<dbReference type="InterPro" id="IPR038670">
    <property type="entry name" value="HslJ-like_sf"/>
</dbReference>
<feature type="chain" id="PRO_5045956749" evidence="1">
    <location>
        <begin position="27"/>
        <end position="254"/>
    </location>
</feature>
<reference evidence="3" key="1">
    <citation type="submission" date="2022-08" db="EMBL/GenBank/DDBJ databases">
        <authorList>
            <person name="Deng Y."/>
            <person name="Han X.-F."/>
            <person name="Zhang Y.-Q."/>
        </authorList>
    </citation>
    <scope>NUCLEOTIDE SEQUENCE</scope>
    <source>
        <strain evidence="3">CPCC 205763</strain>
    </source>
</reference>
<keyword evidence="1" id="KW-0732">Signal</keyword>
<feature type="signal peptide" evidence="1">
    <location>
        <begin position="1"/>
        <end position="26"/>
    </location>
</feature>
<name>A0ABT2GSV3_9MICO</name>
<dbReference type="InterPro" id="IPR053147">
    <property type="entry name" value="Hsp_HslJ-like"/>
</dbReference>
<dbReference type="Gene3D" id="2.40.128.270">
    <property type="match status" value="2"/>
</dbReference>
<dbReference type="PANTHER" id="PTHR35535">
    <property type="entry name" value="HEAT SHOCK PROTEIN HSLJ"/>
    <property type="match status" value="1"/>
</dbReference>
<dbReference type="RefSeq" id="WP_259508729.1">
    <property type="nucleotide sequence ID" value="NZ_JANLCM010000002.1"/>
</dbReference>
<proteinExistence type="predicted"/>
<dbReference type="PANTHER" id="PTHR35535:SF2">
    <property type="entry name" value="DUF306 DOMAIN-CONTAINING PROTEIN"/>
    <property type="match status" value="1"/>
</dbReference>
<dbReference type="EMBL" id="JANLCM010000002">
    <property type="protein sequence ID" value="MCS5719226.1"/>
    <property type="molecule type" value="Genomic_DNA"/>
</dbReference>